<keyword evidence="7 10" id="KW-0547">Nucleotide-binding</keyword>
<evidence type="ECO:0000313" key="15">
    <source>
        <dbReference type="EMBL" id="KAJ3176598.1"/>
    </source>
</evidence>
<feature type="binding site" evidence="11">
    <location>
        <position position="395"/>
    </location>
    <ligand>
        <name>ATP</name>
        <dbReference type="ChEBI" id="CHEBI:30616"/>
    </ligand>
</feature>
<feature type="binding site" evidence="11">
    <location>
        <begin position="384"/>
        <end position="393"/>
    </location>
    <ligand>
        <name>ATP</name>
        <dbReference type="ChEBI" id="CHEBI:30616"/>
    </ligand>
</feature>
<evidence type="ECO:0000256" key="4">
    <source>
        <dbReference type="ARBA" id="ARBA00022598"/>
    </source>
</evidence>
<keyword evidence="9 10" id="KW-0460">Magnesium</keyword>
<dbReference type="InterPro" id="IPR014049">
    <property type="entry name" value="Glutathione_synthase_N_euk"/>
</dbReference>
<dbReference type="GO" id="GO:0004363">
    <property type="term" value="F:glutathione synthase activity"/>
    <property type="evidence" value="ECO:0007669"/>
    <property type="project" value="UniProtKB-UniRule"/>
</dbReference>
<protein>
    <recommendedName>
        <fullName evidence="10">Glutathione synthetase</fullName>
        <shortName evidence="10">GSH-S</shortName>
        <ecNumber evidence="10">6.3.2.3</ecNumber>
    </recommendedName>
</protein>
<gene>
    <name evidence="15" type="ORF">HDU87_004926</name>
</gene>
<dbReference type="GO" id="GO:0005829">
    <property type="term" value="C:cytosol"/>
    <property type="evidence" value="ECO:0007669"/>
    <property type="project" value="TreeGrafter"/>
</dbReference>
<feature type="binding site" evidence="13">
    <location>
        <begin position="287"/>
        <end position="290"/>
    </location>
    <ligand>
        <name>substrate</name>
    </ligand>
</feature>
<dbReference type="Gene3D" id="3.40.50.1760">
    <property type="entry name" value="Glutathione synthase, substrate-binding domain superfamily, eukaryotic"/>
    <property type="match status" value="1"/>
</dbReference>
<dbReference type="PANTHER" id="PTHR11130:SF0">
    <property type="entry name" value="GLUTATHIONE SYNTHETASE"/>
    <property type="match status" value="1"/>
</dbReference>
<feature type="binding site" evidence="12">
    <location>
        <position position="388"/>
    </location>
    <ligand>
        <name>Mg(2+)</name>
        <dbReference type="ChEBI" id="CHEBI:18420"/>
    </ligand>
</feature>
<feature type="binding site" evidence="11">
    <location>
        <position position="326"/>
    </location>
    <ligand>
        <name>ATP</name>
        <dbReference type="ChEBI" id="CHEBI:30616"/>
    </ligand>
</feature>
<feature type="binding site" evidence="12">
    <location>
        <position position="155"/>
    </location>
    <ligand>
        <name>Mg(2+)</name>
        <dbReference type="ChEBI" id="CHEBI:18420"/>
    </ligand>
</feature>
<dbReference type="SUPFAM" id="SSF56059">
    <property type="entry name" value="Glutathione synthetase ATP-binding domain-like"/>
    <property type="match status" value="1"/>
</dbReference>
<dbReference type="Gene3D" id="3.30.1490.50">
    <property type="match status" value="1"/>
</dbReference>
<dbReference type="GO" id="GO:0005524">
    <property type="term" value="F:ATP binding"/>
    <property type="evidence" value="ECO:0007669"/>
    <property type="project" value="UniProtKB-UniRule"/>
</dbReference>
<evidence type="ECO:0000256" key="3">
    <source>
        <dbReference type="ARBA" id="ARBA00011738"/>
    </source>
</evidence>
<comment type="cofactor">
    <cofactor evidence="10 12">
        <name>Mg(2+)</name>
        <dbReference type="ChEBI" id="CHEBI:18420"/>
    </cofactor>
    <text evidence="10 12">Binds 1 Mg(2+) ion per subunit.</text>
</comment>
<keyword evidence="4 10" id="KW-0436">Ligase</keyword>
<dbReference type="FunFam" id="3.40.50.1760:FF:000001">
    <property type="entry name" value="Glutathione synthetase"/>
    <property type="match status" value="1"/>
</dbReference>
<comment type="pathway">
    <text evidence="1 10">Sulfur metabolism; glutathione biosynthesis; glutathione from L-cysteine and L-glutamate: step 2/2.</text>
</comment>
<comment type="catalytic activity">
    <reaction evidence="10">
        <text>gamma-L-glutamyl-L-cysteine + glycine + ATP = glutathione + ADP + phosphate + H(+)</text>
        <dbReference type="Rhea" id="RHEA:13557"/>
        <dbReference type="ChEBI" id="CHEBI:15378"/>
        <dbReference type="ChEBI" id="CHEBI:30616"/>
        <dbReference type="ChEBI" id="CHEBI:43474"/>
        <dbReference type="ChEBI" id="CHEBI:57305"/>
        <dbReference type="ChEBI" id="CHEBI:57925"/>
        <dbReference type="ChEBI" id="CHEBI:58173"/>
        <dbReference type="ChEBI" id="CHEBI:456216"/>
        <dbReference type="EC" id="6.3.2.3"/>
    </reaction>
</comment>
<accession>A0AAD5XLG0</accession>
<dbReference type="Gene3D" id="3.30.470.20">
    <property type="entry name" value="ATP-grasp fold, B domain"/>
    <property type="match status" value="1"/>
</dbReference>
<dbReference type="GO" id="GO:0000287">
    <property type="term" value="F:magnesium ion binding"/>
    <property type="evidence" value="ECO:0007669"/>
    <property type="project" value="UniProtKB-UniRule"/>
</dbReference>
<dbReference type="NCBIfam" id="TIGR01986">
    <property type="entry name" value="glut_syn_euk"/>
    <property type="match status" value="1"/>
</dbReference>
<feature type="binding site" evidence="11">
    <location>
        <begin position="417"/>
        <end position="420"/>
    </location>
    <ligand>
        <name>ATP</name>
        <dbReference type="ChEBI" id="CHEBI:30616"/>
    </ligand>
</feature>
<evidence type="ECO:0000256" key="8">
    <source>
        <dbReference type="ARBA" id="ARBA00022840"/>
    </source>
</evidence>
<evidence type="ECO:0000256" key="11">
    <source>
        <dbReference type="PIRSR" id="PIRSR001558-1"/>
    </source>
</evidence>
<feature type="binding site" evidence="13">
    <location>
        <begin position="232"/>
        <end position="234"/>
    </location>
    <ligand>
        <name>substrate</name>
    </ligand>
</feature>
<evidence type="ECO:0000256" key="9">
    <source>
        <dbReference type="ARBA" id="ARBA00022842"/>
    </source>
</evidence>
<dbReference type="PANTHER" id="PTHR11130">
    <property type="entry name" value="GLUTATHIONE SYNTHETASE"/>
    <property type="match status" value="1"/>
</dbReference>
<feature type="binding site" evidence="13">
    <location>
        <begin position="479"/>
        <end position="480"/>
    </location>
    <ligand>
        <name>substrate</name>
    </ligand>
</feature>
<feature type="domain" description="Glutathione synthase substrate-binding" evidence="14">
    <location>
        <begin position="223"/>
        <end position="323"/>
    </location>
</feature>
<evidence type="ECO:0000256" key="7">
    <source>
        <dbReference type="ARBA" id="ARBA00022741"/>
    </source>
</evidence>
<dbReference type="FunFam" id="3.30.1490.50:FF:000002">
    <property type="entry name" value="Glutathione synthetase"/>
    <property type="match status" value="1"/>
</dbReference>
<feature type="binding site" evidence="12">
    <location>
        <position position="153"/>
    </location>
    <ligand>
        <name>Mg(2+)</name>
        <dbReference type="ChEBI" id="CHEBI:18420"/>
    </ligand>
</feature>
<dbReference type="Proteomes" id="UP001212152">
    <property type="component" value="Unassembled WGS sequence"/>
</dbReference>
<feature type="binding site" evidence="11">
    <location>
        <position position="468"/>
    </location>
    <ligand>
        <name>substrate</name>
    </ligand>
</feature>
<keyword evidence="8 10" id="KW-0067">ATP-binding</keyword>
<keyword evidence="16" id="KW-1185">Reference proteome</keyword>
<evidence type="ECO:0000256" key="13">
    <source>
        <dbReference type="PIRSR" id="PIRSR001558-3"/>
    </source>
</evidence>
<evidence type="ECO:0000259" key="14">
    <source>
        <dbReference type="Pfam" id="PF03199"/>
    </source>
</evidence>
<dbReference type="SUPFAM" id="SSF52440">
    <property type="entry name" value="PreATP-grasp domain"/>
    <property type="match status" value="1"/>
</dbReference>
<dbReference type="Gene3D" id="1.10.1080.10">
    <property type="entry name" value="Glutathione Synthetase, Chain A, domain 3"/>
    <property type="match status" value="1"/>
</dbReference>
<comment type="similarity">
    <text evidence="2 10">Belongs to the eukaryotic GSH synthase family.</text>
</comment>
<feature type="binding site" evidence="13">
    <location>
        <begin position="157"/>
        <end position="160"/>
    </location>
    <ligand>
        <name>substrate</name>
    </ligand>
</feature>
<sequence>MPNTQALPHYPPPLPGAQLEELKTHAVDWALAHGLVVRAPTPAGADSSVPAVTHAPVALFPSPFPRRCFEQALQLQPLFNQLVDTIARDHGFLTEVMDSLAKVDDFTGRLYDIYKRVHEEGVSQPISLGLHRSDYLLHVPQDSTAEPIIQQVELNTIASSFSSLSHLTHDLHKFLAKRTRFFNHESLPSPDITLDALPDNVSLHSIAKGIGKAWEHYNVPESVAVMVVQPGERNAFDQRWIEYQLFETYNVRLLRLSMAEILDQGKLVGNDKRLMINNLEVAVVYFRAGYAPTDFPSPKEWDARLFIERSNAIKCPNIAYHLVGTKKVQQILAKPGLVERFVEKQSDADLLRQSFTGLYELDDSPAGHEAAKLALEHPERFVMKPQREGGGNNIYGEDIPGALSKMSVTERNAYILMDLIRPPPLTNIMVRHGAIIKGEVVSELGIYGIWLSRDDEVYLNENGGHLLRTKAANSNEGGVAAGFAVLDSPLLPAQLGAGATDGHLRLAAIANRKITTTAPPTISSLWADPVADKYPLGNPMRSDYLSLGSTPPLDGKLSLGTNRDDLFSDSYLA</sequence>
<feature type="binding site" evidence="11">
    <location>
        <position position="132"/>
    </location>
    <ligand>
        <name>substrate</name>
    </ligand>
</feature>
<dbReference type="InterPro" id="IPR016185">
    <property type="entry name" value="PreATP-grasp_dom_sf"/>
</dbReference>
<feature type="binding site" evidence="11">
    <location>
        <position position="238"/>
    </location>
    <ligand>
        <name>substrate</name>
    </ligand>
</feature>
<dbReference type="InterPro" id="IPR004887">
    <property type="entry name" value="GSH_synth_subst-bd"/>
</dbReference>
<dbReference type="Pfam" id="PF03917">
    <property type="entry name" value="GSH_synth_ATP"/>
    <property type="match status" value="1"/>
</dbReference>
<dbReference type="InterPro" id="IPR037013">
    <property type="entry name" value="GSH-S_sub-bd_sf"/>
</dbReference>
<dbReference type="AlphaFoldDB" id="A0AAD5XLG0"/>
<name>A0AAD5XLG0_9FUNG</name>
<dbReference type="InterPro" id="IPR014709">
    <property type="entry name" value="Glutathione_synthase_C_euk"/>
</dbReference>
<feature type="binding site" evidence="11">
    <location>
        <position position="476"/>
    </location>
    <ligand>
        <name>ATP</name>
        <dbReference type="ChEBI" id="CHEBI:30616"/>
    </ligand>
</feature>
<proteinExistence type="inferred from homology"/>
<dbReference type="EC" id="6.3.2.3" evidence="10"/>
<evidence type="ECO:0000256" key="2">
    <source>
        <dbReference type="ARBA" id="ARBA00010385"/>
    </source>
</evidence>
<keyword evidence="5 10" id="KW-0317">Glutathione biosynthesis</keyword>
<comment type="caution">
    <text evidence="15">The sequence shown here is derived from an EMBL/GenBank/DDBJ whole genome shotgun (WGS) entry which is preliminary data.</text>
</comment>
<evidence type="ECO:0000256" key="5">
    <source>
        <dbReference type="ARBA" id="ARBA00022684"/>
    </source>
</evidence>
<evidence type="ECO:0000256" key="12">
    <source>
        <dbReference type="PIRSR" id="PIRSR001558-2"/>
    </source>
</evidence>
<feature type="binding site" evidence="11">
    <location>
        <position position="470"/>
    </location>
    <ligand>
        <name>ATP</name>
        <dbReference type="ChEBI" id="CHEBI:30616"/>
    </ligand>
</feature>
<evidence type="ECO:0000256" key="6">
    <source>
        <dbReference type="ARBA" id="ARBA00022723"/>
    </source>
</evidence>
<dbReference type="Gene3D" id="3.30.1490.80">
    <property type="match status" value="1"/>
</dbReference>
<keyword evidence="6 10" id="KW-0479">Metal-binding</keyword>
<dbReference type="InterPro" id="IPR005615">
    <property type="entry name" value="Glutathione_synthase"/>
</dbReference>
<feature type="binding site" evidence="11">
    <location>
        <position position="443"/>
    </location>
    <ligand>
        <name>ATP</name>
        <dbReference type="ChEBI" id="CHEBI:30616"/>
    </ligand>
</feature>
<evidence type="ECO:0000256" key="1">
    <source>
        <dbReference type="ARBA" id="ARBA00004965"/>
    </source>
</evidence>
<dbReference type="EMBL" id="JADGJQ010000039">
    <property type="protein sequence ID" value="KAJ3176598.1"/>
    <property type="molecule type" value="Genomic_DNA"/>
</dbReference>
<feature type="binding site" evidence="11">
    <location>
        <position position="153"/>
    </location>
    <ligand>
        <name>ATP</name>
        <dbReference type="ChEBI" id="CHEBI:30616"/>
    </ligand>
</feature>
<dbReference type="GO" id="GO:0043295">
    <property type="term" value="F:glutathione binding"/>
    <property type="evidence" value="ECO:0007669"/>
    <property type="project" value="UniProtKB-UniRule"/>
</dbReference>
<dbReference type="Pfam" id="PF03199">
    <property type="entry name" value="GSH_synthase"/>
    <property type="match status" value="1"/>
</dbReference>
<comment type="subunit">
    <text evidence="3">Homodimer.</text>
</comment>
<organism evidence="15 16">
    <name type="scientific">Geranomyces variabilis</name>
    <dbReference type="NCBI Taxonomy" id="109894"/>
    <lineage>
        <taxon>Eukaryota</taxon>
        <taxon>Fungi</taxon>
        <taxon>Fungi incertae sedis</taxon>
        <taxon>Chytridiomycota</taxon>
        <taxon>Chytridiomycota incertae sedis</taxon>
        <taxon>Chytridiomycetes</taxon>
        <taxon>Spizellomycetales</taxon>
        <taxon>Powellomycetaceae</taxon>
        <taxon>Geranomyces</taxon>
    </lineage>
</organism>
<evidence type="ECO:0000256" key="10">
    <source>
        <dbReference type="PIRNR" id="PIRNR001558"/>
    </source>
</evidence>
<evidence type="ECO:0000313" key="16">
    <source>
        <dbReference type="Proteomes" id="UP001212152"/>
    </source>
</evidence>
<reference evidence="15" key="1">
    <citation type="submission" date="2020-05" db="EMBL/GenBank/DDBJ databases">
        <title>Phylogenomic resolution of chytrid fungi.</title>
        <authorList>
            <person name="Stajich J.E."/>
            <person name="Amses K."/>
            <person name="Simmons R."/>
            <person name="Seto K."/>
            <person name="Myers J."/>
            <person name="Bonds A."/>
            <person name="Quandt C.A."/>
            <person name="Barry K."/>
            <person name="Liu P."/>
            <person name="Grigoriev I."/>
            <person name="Longcore J.E."/>
            <person name="James T.Y."/>
        </authorList>
    </citation>
    <scope>NUCLEOTIDE SEQUENCE</scope>
    <source>
        <strain evidence="15">JEL0379</strain>
    </source>
</reference>
<dbReference type="PIRSF" id="PIRSF001558">
    <property type="entry name" value="GSHase"/>
    <property type="match status" value="1"/>
</dbReference>
<dbReference type="InterPro" id="IPR014042">
    <property type="entry name" value="Glutathione_synthase_a-hlx"/>
</dbReference>